<organism evidence="1">
    <name type="scientific">Oryza nivara</name>
    <name type="common">Indian wild rice</name>
    <name type="synonym">Oryza sativa f. spontanea</name>
    <dbReference type="NCBI Taxonomy" id="4536"/>
    <lineage>
        <taxon>Eukaryota</taxon>
        <taxon>Viridiplantae</taxon>
        <taxon>Streptophyta</taxon>
        <taxon>Embryophyta</taxon>
        <taxon>Tracheophyta</taxon>
        <taxon>Spermatophyta</taxon>
        <taxon>Magnoliopsida</taxon>
        <taxon>Liliopsida</taxon>
        <taxon>Poales</taxon>
        <taxon>Poaceae</taxon>
        <taxon>BOP clade</taxon>
        <taxon>Oryzoideae</taxon>
        <taxon>Oryzeae</taxon>
        <taxon>Oryzinae</taxon>
        <taxon>Oryza</taxon>
    </lineage>
</organism>
<accession>A0A0E0J9D7</accession>
<dbReference type="AlphaFoldDB" id="A0A0E0J9D7"/>
<protein>
    <submittedName>
        <fullName evidence="1">Uncharacterized protein</fullName>
    </submittedName>
</protein>
<sequence>MKFLLSLLSKRCSSVLTLLFNREKMPFNASAAATAPPAKHLVGVRLNAMASSDGSSRSGDLFPSFTDPMVSPLPLARIRRRLRREGLDPATSSSPARIPSSLSAPLTLIRGRRRREGPDPVVSTVVAASLPPPLLHARPIHRTLPSPSSPLGGLSLWLELVVELIGVRDGGQDGEEMSPEVVSEAAMKMHSYLKYIRIGLDYLSSELISSYHYDDLGRVADSLLDDGFLAGGDGGGKVGLLALDVALAFPQATTSQFPPAGETSSLAFPVEKMFASYLAM</sequence>
<name>A0A0E0J9D7_ORYNI</name>
<keyword evidence="2" id="KW-1185">Reference proteome</keyword>
<proteinExistence type="predicted"/>
<evidence type="ECO:0000313" key="2">
    <source>
        <dbReference type="Proteomes" id="UP000006591"/>
    </source>
</evidence>
<dbReference type="Proteomes" id="UP000006591">
    <property type="component" value="Chromosome 12"/>
</dbReference>
<evidence type="ECO:0000313" key="1">
    <source>
        <dbReference type="EnsemblPlants" id="ONIVA12G09450.1"/>
    </source>
</evidence>
<reference evidence="1" key="2">
    <citation type="submission" date="2018-04" db="EMBL/GenBank/DDBJ databases">
        <title>OnivRS2 (Oryza nivara Reference Sequence Version 2).</title>
        <authorList>
            <person name="Zhang J."/>
            <person name="Kudrna D."/>
            <person name="Lee S."/>
            <person name="Talag J."/>
            <person name="Rajasekar S."/>
            <person name="Welchert J."/>
            <person name="Hsing Y.-I."/>
            <person name="Wing R.A."/>
        </authorList>
    </citation>
    <scope>NUCLEOTIDE SEQUENCE [LARGE SCALE GENOMIC DNA]</scope>
    <source>
        <strain evidence="1">SL10</strain>
    </source>
</reference>
<dbReference type="EnsemblPlants" id="ONIVA12G09450.1">
    <property type="protein sequence ID" value="ONIVA12G09450.1"/>
    <property type="gene ID" value="ONIVA12G09450"/>
</dbReference>
<reference evidence="1" key="1">
    <citation type="submission" date="2015-04" db="UniProtKB">
        <authorList>
            <consortium name="EnsemblPlants"/>
        </authorList>
    </citation>
    <scope>IDENTIFICATION</scope>
    <source>
        <strain evidence="1">SL10</strain>
    </source>
</reference>
<dbReference type="Gramene" id="ONIVA12G09450.1">
    <property type="protein sequence ID" value="ONIVA12G09450.1"/>
    <property type="gene ID" value="ONIVA12G09450"/>
</dbReference>